<organism evidence="1 2">
    <name type="scientific">Bartonella rattimassiliensis 15908</name>
    <dbReference type="NCBI Taxonomy" id="1094556"/>
    <lineage>
        <taxon>Bacteria</taxon>
        <taxon>Pseudomonadati</taxon>
        <taxon>Pseudomonadota</taxon>
        <taxon>Alphaproteobacteria</taxon>
        <taxon>Hyphomicrobiales</taxon>
        <taxon>Bartonellaceae</taxon>
        <taxon>Bartonella</taxon>
    </lineage>
</organism>
<accession>J1JR81</accession>
<evidence type="ECO:0000313" key="2">
    <source>
        <dbReference type="Proteomes" id="UP000001077"/>
    </source>
</evidence>
<protein>
    <submittedName>
        <fullName evidence="1">Uncharacterized protein</fullName>
    </submittedName>
</protein>
<dbReference type="Proteomes" id="UP000001077">
    <property type="component" value="Unassembled WGS sequence"/>
</dbReference>
<dbReference type="AlphaFoldDB" id="J1JR81"/>
<dbReference type="EMBL" id="AILY01000013">
    <property type="protein sequence ID" value="EJF86895.1"/>
    <property type="molecule type" value="Genomic_DNA"/>
</dbReference>
<name>J1JR81_9HYPH</name>
<dbReference type="PATRIC" id="fig|1094556.3.peg.643"/>
<gene>
    <name evidence="1" type="ORF">MCY_00545</name>
</gene>
<reference evidence="1 2" key="1">
    <citation type="submission" date="2012-03" db="EMBL/GenBank/DDBJ databases">
        <title>The Genome Sequence of Bartonella rattimassiliensis 15908.</title>
        <authorList>
            <consortium name="The Broad Institute Genome Sequencing Platform"/>
            <consortium name="The Broad Institute Genome Sequencing Center for Infectious Disease"/>
            <person name="Feldgarden M."/>
            <person name="Kirby J."/>
            <person name="Kosoy M."/>
            <person name="Birtles R."/>
            <person name="Probert W.S."/>
            <person name="Chiaraviglio L."/>
            <person name="Young S.K."/>
            <person name="Zeng Q."/>
            <person name="Gargeya S."/>
            <person name="Fitzgerald M."/>
            <person name="Haas B."/>
            <person name="Abouelleil A."/>
            <person name="Alvarado L."/>
            <person name="Arachchi H.M."/>
            <person name="Berlin A."/>
            <person name="Chapman S.B."/>
            <person name="Gearin G."/>
            <person name="Goldberg J."/>
            <person name="Griggs A."/>
            <person name="Gujja S."/>
            <person name="Hansen M."/>
            <person name="Heiman D."/>
            <person name="Howarth C."/>
            <person name="Larimer J."/>
            <person name="Lui A."/>
            <person name="MacDonald P.J.P."/>
            <person name="McCowen C."/>
            <person name="Montmayeur A."/>
            <person name="Murphy C."/>
            <person name="Neiman D."/>
            <person name="Pearson M."/>
            <person name="Priest M."/>
            <person name="Roberts A."/>
            <person name="Saif S."/>
            <person name="Shea T."/>
            <person name="Sisk P."/>
            <person name="Stolte C."/>
            <person name="Sykes S."/>
            <person name="Wortman J."/>
            <person name="Nusbaum C."/>
            <person name="Birren B."/>
        </authorList>
    </citation>
    <scope>NUCLEOTIDE SEQUENCE [LARGE SCALE GENOMIC DNA]</scope>
    <source>
        <strain evidence="1 2">15908</strain>
    </source>
</reference>
<comment type="caution">
    <text evidence="1">The sequence shown here is derived from an EMBL/GenBank/DDBJ whole genome shotgun (WGS) entry which is preliminary data.</text>
</comment>
<sequence>MDKEIPDNNISNYRSFFVALVKAFFLEKKVENQKQTNGTFKMATTRLEVENEVNKKSDANVRTKLSNWLRNE</sequence>
<proteinExistence type="predicted"/>
<evidence type="ECO:0000313" key="1">
    <source>
        <dbReference type="EMBL" id="EJF86895.1"/>
    </source>
</evidence>
<keyword evidence="2" id="KW-1185">Reference proteome</keyword>
<dbReference type="HOGENOM" id="CLU_199551_1_0_5"/>